<dbReference type="STRING" id="1280941.HY2_09140"/>
<feature type="domain" description="PhoD-like phosphatase metallophosphatase" evidence="1">
    <location>
        <begin position="148"/>
        <end position="480"/>
    </location>
</feature>
<dbReference type="PROSITE" id="PS51257">
    <property type="entry name" value="PROKAR_LIPOPROTEIN"/>
    <property type="match status" value="1"/>
</dbReference>
<sequence length="511" mass="56396">MSQNFDRRWLLKSALSSGFLLAGCQSLPSGRACFDAYPFTLGVASGDPLADGFVLWTRLAPAPFEDDVLQGDIAVGWEVSETEDFSRIAASGRALARSAFAHSVHVEVGGLRPSRDYFYRFHTGDAVSPTGRTRTSPVIGSPLDQLRFAVASCQSYSVGYYGAYRDMAEQAPDLILHVGDYIYETPWTMPVRRMPAPEANNLKSYRAYHAAAKTDPHLQAAHAVAPWLVIWDDHEVVNDYRDGHTPEGHTATSWAARRCAAYQAYYEHMPIRRRSRPAHDGSMQLYQRAVFGDLAQFDLLDTRQYRSDHPCRGPDGETPSWVTCDASDPARTMLGQTQETWLGRGFGVSGAAWNFITQTTQMTSYLRTIEGAPHYSSDRWTAYPAARARLFDLVKSRGLPGTVFLGGDIHAFYASGLSDAASSEPFASELVVGAISSGGGGDARHAAESAFYQSLAQPFFFENRRNGYLLCDLSRQCLDANVRIVDNVLDPDAMARSEQVLRLSRDRPGIT</sequence>
<dbReference type="PANTHER" id="PTHR43606">
    <property type="entry name" value="PHOSPHATASE, PUTATIVE (AFU_ORTHOLOGUE AFUA_6G08710)-RELATED"/>
    <property type="match status" value="1"/>
</dbReference>
<dbReference type="InterPro" id="IPR032093">
    <property type="entry name" value="PhoD_N"/>
</dbReference>
<dbReference type="eggNOG" id="COG3540">
    <property type="taxonomic scope" value="Bacteria"/>
</dbReference>
<gene>
    <name evidence="3" type="ORF">HY3_09270</name>
</gene>
<keyword evidence="4" id="KW-1185">Reference proteome</keyword>
<accession>A0A062U7R7</accession>
<protein>
    <submittedName>
        <fullName evidence="3">Uncharacterized protein</fullName>
    </submittedName>
</protein>
<dbReference type="Pfam" id="PF09423">
    <property type="entry name" value="PhoD"/>
    <property type="match status" value="1"/>
</dbReference>
<dbReference type="Gene3D" id="3.60.21.70">
    <property type="entry name" value="PhoD-like phosphatase"/>
    <property type="match status" value="1"/>
</dbReference>
<comment type="caution">
    <text evidence="3">The sequence shown here is derived from an EMBL/GenBank/DDBJ whole genome shotgun (WGS) entry which is preliminary data.</text>
</comment>
<evidence type="ECO:0000313" key="3">
    <source>
        <dbReference type="EMBL" id="RAN35024.1"/>
    </source>
</evidence>
<evidence type="ECO:0000259" key="1">
    <source>
        <dbReference type="Pfam" id="PF09423"/>
    </source>
</evidence>
<dbReference type="InterPro" id="IPR018946">
    <property type="entry name" value="PhoD-like_MPP"/>
</dbReference>
<evidence type="ECO:0000313" key="4">
    <source>
        <dbReference type="Proteomes" id="UP000249123"/>
    </source>
</evidence>
<dbReference type="EMBL" id="AWFB01000007">
    <property type="protein sequence ID" value="RAN35024.1"/>
    <property type="molecule type" value="Genomic_DNA"/>
</dbReference>
<dbReference type="Pfam" id="PF16655">
    <property type="entry name" value="PhoD_N"/>
    <property type="match status" value="1"/>
</dbReference>
<dbReference type="InterPro" id="IPR052900">
    <property type="entry name" value="Phospholipid_Metab_Enz"/>
</dbReference>
<dbReference type="AlphaFoldDB" id="A0A062U7R7"/>
<dbReference type="InterPro" id="IPR029052">
    <property type="entry name" value="Metallo-depent_PP-like"/>
</dbReference>
<dbReference type="Gene3D" id="2.60.40.380">
    <property type="entry name" value="Purple acid phosphatase-like, N-terminal"/>
    <property type="match status" value="1"/>
</dbReference>
<dbReference type="PANTHER" id="PTHR43606:SF2">
    <property type="entry name" value="ALKALINE PHOSPHATASE FAMILY PROTEIN (AFU_ORTHOLOGUE AFUA_5G03860)"/>
    <property type="match status" value="1"/>
</dbReference>
<dbReference type="CDD" id="cd07389">
    <property type="entry name" value="MPP_PhoD"/>
    <property type="match status" value="1"/>
</dbReference>
<dbReference type="OrthoDB" id="327733at2"/>
<feature type="domain" description="Phospholipase D N-terminal" evidence="2">
    <location>
        <begin position="41"/>
        <end position="135"/>
    </location>
</feature>
<dbReference type="SUPFAM" id="SSF56300">
    <property type="entry name" value="Metallo-dependent phosphatases"/>
    <property type="match status" value="1"/>
</dbReference>
<name>A0A062U7R7_9PROT</name>
<evidence type="ECO:0000259" key="2">
    <source>
        <dbReference type="Pfam" id="PF16655"/>
    </source>
</evidence>
<reference evidence="3 4" key="1">
    <citation type="submission" date="2013-04" db="EMBL/GenBank/DDBJ databases">
        <title>Hyphomonas sp. T24B3 Genome Sequencing.</title>
        <authorList>
            <person name="Lai Q."/>
            <person name="Shao Z."/>
        </authorList>
    </citation>
    <scope>NUCLEOTIDE SEQUENCE [LARGE SCALE GENOMIC DNA]</scope>
    <source>
        <strain evidence="3 4">T24B3</strain>
    </source>
</reference>
<dbReference type="Proteomes" id="UP000249123">
    <property type="component" value="Unassembled WGS sequence"/>
</dbReference>
<organism evidence="3 4">
    <name type="scientific">Hyphomonas pacifica</name>
    <dbReference type="NCBI Taxonomy" id="1280941"/>
    <lineage>
        <taxon>Bacteria</taxon>
        <taxon>Pseudomonadati</taxon>
        <taxon>Pseudomonadota</taxon>
        <taxon>Alphaproteobacteria</taxon>
        <taxon>Hyphomonadales</taxon>
        <taxon>Hyphomonadaceae</taxon>
        <taxon>Hyphomonas</taxon>
    </lineage>
</organism>
<dbReference type="InterPro" id="IPR038607">
    <property type="entry name" value="PhoD-like_sf"/>
</dbReference>
<proteinExistence type="predicted"/>